<keyword evidence="1" id="KW-0812">Transmembrane</keyword>
<feature type="transmembrane region" description="Helical" evidence="1">
    <location>
        <begin position="171"/>
        <end position="195"/>
    </location>
</feature>
<comment type="caution">
    <text evidence="3">The sequence shown here is derived from an EMBL/GenBank/DDBJ whole genome shotgun (WGS) entry which is preliminary data.</text>
</comment>
<keyword evidence="1" id="KW-1133">Transmembrane helix</keyword>
<organism evidence="3 4">
    <name type="scientific">Verticillium nonalfalfae</name>
    <dbReference type="NCBI Taxonomy" id="1051616"/>
    <lineage>
        <taxon>Eukaryota</taxon>
        <taxon>Fungi</taxon>
        <taxon>Dikarya</taxon>
        <taxon>Ascomycota</taxon>
        <taxon>Pezizomycotina</taxon>
        <taxon>Sordariomycetes</taxon>
        <taxon>Hypocreomycetidae</taxon>
        <taxon>Glomerellales</taxon>
        <taxon>Plectosphaerellaceae</taxon>
        <taxon>Verticillium</taxon>
    </lineage>
</organism>
<proteinExistence type="predicted"/>
<reference evidence="3 4" key="1">
    <citation type="submission" date="2018-10" db="EMBL/GenBank/DDBJ databases">
        <title>Genome sequence of Verticillium nonalfalfae VnAa140.</title>
        <authorList>
            <person name="Stajich J.E."/>
            <person name="Kasson M.T."/>
        </authorList>
    </citation>
    <scope>NUCLEOTIDE SEQUENCE [LARGE SCALE GENOMIC DNA]</scope>
    <source>
        <strain evidence="3 4">VnAa140</strain>
    </source>
</reference>
<keyword evidence="4" id="KW-1185">Reference proteome</keyword>
<dbReference type="RefSeq" id="XP_028493708.1">
    <property type="nucleotide sequence ID" value="XM_028642501.1"/>
</dbReference>
<evidence type="ECO:0000313" key="3">
    <source>
        <dbReference type="EMBL" id="RNJ55550.1"/>
    </source>
</evidence>
<dbReference type="AlphaFoldDB" id="A0A3M9Y8T5"/>
<dbReference type="EMBL" id="RBVV01000075">
    <property type="protein sequence ID" value="RNJ55550.1"/>
    <property type="molecule type" value="Genomic_DNA"/>
</dbReference>
<feature type="signal peptide" evidence="2">
    <location>
        <begin position="1"/>
        <end position="17"/>
    </location>
</feature>
<evidence type="ECO:0000256" key="2">
    <source>
        <dbReference type="SAM" id="SignalP"/>
    </source>
</evidence>
<keyword evidence="1" id="KW-0472">Membrane</keyword>
<evidence type="ECO:0000256" key="1">
    <source>
        <dbReference type="SAM" id="Phobius"/>
    </source>
</evidence>
<evidence type="ECO:0000313" key="4">
    <source>
        <dbReference type="Proteomes" id="UP000267145"/>
    </source>
</evidence>
<dbReference type="GeneID" id="39612103"/>
<accession>A0A3M9Y8T5</accession>
<protein>
    <submittedName>
        <fullName evidence="3">Uncharacterized protein</fullName>
    </submittedName>
</protein>
<feature type="chain" id="PRO_5017937062" evidence="2">
    <location>
        <begin position="18"/>
        <end position="196"/>
    </location>
</feature>
<name>A0A3M9Y8T5_9PEZI</name>
<sequence>MRLTLVAALGLVASVVATPFAKPINTHPEKRQLESQASVIETLRQEVISQTTIINASLADASEDPSQAEVSALAAVINPAFEAITAAIGSATSNVNRGRRLRRQEDDGEEGESCDAQCLTERVLEVVYEIVSTVRAVIERIGLGPVLLRVNPLLLALSALVLALNVLVTGLLVTVTAVVTTVLGGLGLGLLLLGWG</sequence>
<feature type="transmembrane region" description="Helical" evidence="1">
    <location>
        <begin position="146"/>
        <end position="164"/>
    </location>
</feature>
<keyword evidence="2" id="KW-0732">Signal</keyword>
<dbReference type="Proteomes" id="UP000267145">
    <property type="component" value="Unassembled WGS sequence"/>
</dbReference>
<gene>
    <name evidence="3" type="ORF">D7B24_008414</name>
</gene>